<gene>
    <name evidence="1" type="ORF">ENKNEFLB_00437</name>
</gene>
<evidence type="ECO:0000313" key="2">
    <source>
        <dbReference type="Proteomes" id="UP000679307"/>
    </source>
</evidence>
<evidence type="ECO:0000313" key="1">
    <source>
        <dbReference type="EMBL" id="QVT78065.1"/>
    </source>
</evidence>
<dbReference type="Pfam" id="PF15428">
    <property type="entry name" value="Imm26"/>
    <property type="match status" value="1"/>
</dbReference>
<keyword evidence="2" id="KW-1185">Reference proteome</keyword>
<reference evidence="1 2" key="1">
    <citation type="submission" date="2021-05" db="EMBL/GenBank/DDBJ databases">
        <title>Complete genome of Nocardioides aquaticus KCTC 9944T isolated from meromictic and hypersaline Ekho Lake, Antarctica.</title>
        <authorList>
            <person name="Hwang K."/>
            <person name="Kim K.M."/>
            <person name="Choe H."/>
        </authorList>
    </citation>
    <scope>NUCLEOTIDE SEQUENCE [LARGE SCALE GENOMIC DNA]</scope>
    <source>
        <strain evidence="1 2">KCTC 9944</strain>
    </source>
</reference>
<accession>A0ABX8EDT1</accession>
<name>A0ABX8EDT1_9ACTN</name>
<organism evidence="1 2">
    <name type="scientific">Nocardioides aquaticus</name>
    <dbReference type="NCBI Taxonomy" id="160826"/>
    <lineage>
        <taxon>Bacteria</taxon>
        <taxon>Bacillati</taxon>
        <taxon>Actinomycetota</taxon>
        <taxon>Actinomycetes</taxon>
        <taxon>Propionibacteriales</taxon>
        <taxon>Nocardioidaceae</taxon>
        <taxon>Nocardioides</taxon>
    </lineage>
</organism>
<proteinExistence type="predicted"/>
<evidence type="ECO:0008006" key="3">
    <source>
        <dbReference type="Google" id="ProtNLM"/>
    </source>
</evidence>
<dbReference type="EMBL" id="CP075371">
    <property type="protein sequence ID" value="QVT78065.1"/>
    <property type="molecule type" value="Genomic_DNA"/>
</dbReference>
<protein>
    <recommendedName>
        <fullName evidence="3">Immunity protein 26</fullName>
    </recommendedName>
</protein>
<sequence length="169" mass="18626">MSQQVDEGDMFSIPLGDGRCGFGQVVATYRKKGVYYVAVFDKIVDEAVVEESAEEARASRLLFLALTLDSRLHHGMWRVIGPRDIAADLPFPAYKVDVGFPPVPHVVDHLGERTRPATADEVALLPVRTTVAPVALERALQARAGLAPWTERFDGFAPDEDLTTDRFFG</sequence>
<dbReference type="RefSeq" id="WP_214057698.1">
    <property type="nucleotide sequence ID" value="NZ_BAAAHS010000303.1"/>
</dbReference>
<dbReference type="InterPro" id="IPR029278">
    <property type="entry name" value="Imm26"/>
</dbReference>
<dbReference type="Proteomes" id="UP000679307">
    <property type="component" value="Chromosome"/>
</dbReference>